<organism evidence="1 2">
    <name type="scientific">Paenibacillus nasutitermitis</name>
    <dbReference type="NCBI Taxonomy" id="1652958"/>
    <lineage>
        <taxon>Bacteria</taxon>
        <taxon>Bacillati</taxon>
        <taxon>Bacillota</taxon>
        <taxon>Bacilli</taxon>
        <taxon>Bacillales</taxon>
        <taxon>Paenibacillaceae</taxon>
        <taxon>Paenibacillus</taxon>
    </lineage>
</organism>
<dbReference type="Gene3D" id="3.40.50.150">
    <property type="entry name" value="Vaccinia Virus protein VP39"/>
    <property type="match status" value="1"/>
</dbReference>
<comment type="caution">
    <text evidence="1">The sequence shown here is derived from an EMBL/GenBank/DDBJ whole genome shotgun (WGS) entry which is preliminary data.</text>
</comment>
<dbReference type="AlphaFoldDB" id="A0A917DZ14"/>
<evidence type="ECO:0000313" key="1">
    <source>
        <dbReference type="EMBL" id="GGD86018.1"/>
    </source>
</evidence>
<dbReference type="EMBL" id="BMHP01000004">
    <property type="protein sequence ID" value="GGD86018.1"/>
    <property type="molecule type" value="Genomic_DNA"/>
</dbReference>
<dbReference type="SUPFAM" id="SSF53335">
    <property type="entry name" value="S-adenosyl-L-methionine-dependent methyltransferases"/>
    <property type="match status" value="1"/>
</dbReference>
<accession>A0A917DZ14</accession>
<reference evidence="1" key="1">
    <citation type="journal article" date="2014" name="Int. J. Syst. Evol. Microbiol.">
        <title>Complete genome sequence of Corynebacterium casei LMG S-19264T (=DSM 44701T), isolated from a smear-ripened cheese.</title>
        <authorList>
            <consortium name="US DOE Joint Genome Institute (JGI-PGF)"/>
            <person name="Walter F."/>
            <person name="Albersmeier A."/>
            <person name="Kalinowski J."/>
            <person name="Ruckert C."/>
        </authorList>
    </citation>
    <scope>NUCLEOTIDE SEQUENCE</scope>
    <source>
        <strain evidence="1">CGMCC 1.15178</strain>
    </source>
</reference>
<proteinExistence type="predicted"/>
<evidence type="ECO:0000313" key="2">
    <source>
        <dbReference type="Proteomes" id="UP000612456"/>
    </source>
</evidence>
<gene>
    <name evidence="1" type="ORF">GCM10010911_50520</name>
</gene>
<dbReference type="InterPro" id="IPR029063">
    <property type="entry name" value="SAM-dependent_MTases_sf"/>
</dbReference>
<evidence type="ECO:0008006" key="3">
    <source>
        <dbReference type="Google" id="ProtNLM"/>
    </source>
</evidence>
<protein>
    <recommendedName>
        <fullName evidence="3">Methyltransferase type 11 domain-containing protein</fullName>
    </recommendedName>
</protein>
<keyword evidence="2" id="KW-1185">Reference proteome</keyword>
<sequence>MEEIPGLPLDHFDKSLSIYALGWTVNLQKSLTNIYRSLKPDEVLVLSWEHPIHSVVEYTEDELKFRCSYVKEGIEKHESWRNTPIVMHNRKASTILNYKKPQTLKLLN</sequence>
<dbReference type="Proteomes" id="UP000612456">
    <property type="component" value="Unassembled WGS sequence"/>
</dbReference>
<name>A0A917DZ14_9BACL</name>
<reference evidence="1" key="2">
    <citation type="submission" date="2020-09" db="EMBL/GenBank/DDBJ databases">
        <authorList>
            <person name="Sun Q."/>
            <person name="Zhou Y."/>
        </authorList>
    </citation>
    <scope>NUCLEOTIDE SEQUENCE</scope>
    <source>
        <strain evidence="1">CGMCC 1.15178</strain>
    </source>
</reference>